<dbReference type="RefSeq" id="WP_013728318.1">
    <property type="nucleotide sequence ID" value="NZ_AZEA01000001.1"/>
</dbReference>
<reference evidence="1 2" key="1">
    <citation type="journal article" date="2015" name="Genome Announc.">
        <title>Expanding the biotechnology potential of lactobacilli through comparative genomics of 213 strains and associated genera.</title>
        <authorList>
            <person name="Sun Z."/>
            <person name="Harris H.M."/>
            <person name="McCann A."/>
            <person name="Guo C."/>
            <person name="Argimon S."/>
            <person name="Zhang W."/>
            <person name="Yang X."/>
            <person name="Jeffery I.B."/>
            <person name="Cooney J.C."/>
            <person name="Kagawa T.F."/>
            <person name="Liu W."/>
            <person name="Song Y."/>
            <person name="Salvetti E."/>
            <person name="Wrobel A."/>
            <person name="Rasinkangas P."/>
            <person name="Parkhill J."/>
            <person name="Rea M.C."/>
            <person name="O'Sullivan O."/>
            <person name="Ritari J."/>
            <person name="Douillard F.P."/>
            <person name="Paul Ross R."/>
            <person name="Yang R."/>
            <person name="Briner A.E."/>
            <person name="Felis G.E."/>
            <person name="de Vos W.M."/>
            <person name="Barrangou R."/>
            <person name="Klaenhammer T.R."/>
            <person name="Caufield P.W."/>
            <person name="Cui Y."/>
            <person name="Zhang H."/>
            <person name="O'Toole P.W."/>
        </authorList>
    </citation>
    <scope>NUCLEOTIDE SEQUENCE [LARGE SCALE GENOMIC DNA]</scope>
    <source>
        <strain evidence="1 2">DSM 19904</strain>
    </source>
</reference>
<sequence>MTYVITKQGKVHKLKEFRSIQAVLKAETGLPIKTWMVEKSVQHHQTICGWTISEINAKKSVNN</sequence>
<dbReference type="PATRIC" id="fig|1423808.3.peg.390"/>
<gene>
    <name evidence="1" type="ORF">FD17_GL000389</name>
</gene>
<dbReference type="EMBL" id="AZEA01000001">
    <property type="protein sequence ID" value="KRK90144.1"/>
    <property type="molecule type" value="Genomic_DNA"/>
</dbReference>
<organism evidence="1 2">
    <name type="scientific">Lentilactobacillus sunkii DSM 19904</name>
    <dbReference type="NCBI Taxonomy" id="1423808"/>
    <lineage>
        <taxon>Bacteria</taxon>
        <taxon>Bacillati</taxon>
        <taxon>Bacillota</taxon>
        <taxon>Bacilli</taxon>
        <taxon>Lactobacillales</taxon>
        <taxon>Lactobacillaceae</taxon>
        <taxon>Lentilactobacillus</taxon>
    </lineage>
</organism>
<protein>
    <submittedName>
        <fullName evidence="1">Uncharacterized protein</fullName>
    </submittedName>
</protein>
<dbReference type="GeneID" id="301046807"/>
<proteinExistence type="predicted"/>
<evidence type="ECO:0000313" key="1">
    <source>
        <dbReference type="EMBL" id="KRK90144.1"/>
    </source>
</evidence>
<name>A0A0R1L3V6_9LACO</name>
<evidence type="ECO:0000313" key="2">
    <source>
        <dbReference type="Proteomes" id="UP000051581"/>
    </source>
</evidence>
<comment type="caution">
    <text evidence="1">The sequence shown here is derived from an EMBL/GenBank/DDBJ whole genome shotgun (WGS) entry which is preliminary data.</text>
</comment>
<accession>A0A0R1L3V6</accession>
<dbReference type="AlphaFoldDB" id="A0A0R1L3V6"/>
<dbReference type="Proteomes" id="UP000051581">
    <property type="component" value="Unassembled WGS sequence"/>
</dbReference>
<dbReference type="OrthoDB" id="2302561at2"/>
<keyword evidence="2" id="KW-1185">Reference proteome</keyword>